<dbReference type="InterPro" id="IPR035895">
    <property type="entry name" value="HPr-like_sf"/>
</dbReference>
<dbReference type="PROSITE" id="PS51350">
    <property type="entry name" value="PTS_HPR_DOM"/>
    <property type="match status" value="1"/>
</dbReference>
<dbReference type="STRING" id="1037410.MCSF7_02096"/>
<dbReference type="RefSeq" id="WP_006608824.1">
    <property type="nucleotide sequence ID" value="NZ_AFXA01000011.1"/>
</dbReference>
<dbReference type="PANTHER" id="PTHR33705">
    <property type="entry name" value="PHOSPHOCARRIER PROTEIN HPR"/>
    <property type="match status" value="1"/>
</dbReference>
<gene>
    <name evidence="5" type="ORF">MCSF7_02096</name>
</gene>
<evidence type="ECO:0000313" key="6">
    <source>
        <dbReference type="Proteomes" id="UP000004978"/>
    </source>
</evidence>
<evidence type="ECO:0000313" key="5">
    <source>
        <dbReference type="EMBL" id="EGV00211.1"/>
    </source>
</evidence>
<comment type="subcellular location">
    <subcellularLocation>
        <location evidence="1">Cytoplasm</location>
    </subcellularLocation>
</comment>
<sequence length="89" mass="10053">MKEFKAIIIDPIGLHARLASIVSSEALKYKSEIKITLPKFNKEGNLKSIMILLAMNIRKNDEIIVKATGEDEELAIKELEKVFKEANII</sequence>
<dbReference type="CDD" id="cd00367">
    <property type="entry name" value="PTS-HPr_like"/>
    <property type="match status" value="1"/>
</dbReference>
<organism evidence="5 6">
    <name type="scientific">Mycoplasmopsis columbina SF7</name>
    <dbReference type="NCBI Taxonomy" id="1037410"/>
    <lineage>
        <taxon>Bacteria</taxon>
        <taxon>Bacillati</taxon>
        <taxon>Mycoplasmatota</taxon>
        <taxon>Mycoplasmoidales</taxon>
        <taxon>Metamycoplasmataceae</taxon>
        <taxon>Mycoplasmopsis</taxon>
    </lineage>
</organism>
<dbReference type="AlphaFoldDB" id="F9UKK6"/>
<keyword evidence="2" id="KW-0963">Cytoplasm</keyword>
<dbReference type="PANTHER" id="PTHR33705:SF2">
    <property type="entry name" value="PHOSPHOCARRIER PROTEIN NPR"/>
    <property type="match status" value="1"/>
</dbReference>
<comment type="caution">
    <text evidence="5">The sequence shown here is derived from an EMBL/GenBank/DDBJ whole genome shotgun (WGS) entry which is preliminary data.</text>
</comment>
<dbReference type="InterPro" id="IPR000032">
    <property type="entry name" value="HPr-like"/>
</dbReference>
<dbReference type="NCBIfam" id="TIGR01003">
    <property type="entry name" value="PTS_HPr_family"/>
    <property type="match status" value="1"/>
</dbReference>
<dbReference type="SUPFAM" id="SSF55594">
    <property type="entry name" value="HPr-like"/>
    <property type="match status" value="1"/>
</dbReference>
<evidence type="ECO:0000256" key="2">
    <source>
        <dbReference type="ARBA" id="ARBA00022490"/>
    </source>
</evidence>
<dbReference type="Gene3D" id="3.30.1340.10">
    <property type="entry name" value="HPr-like"/>
    <property type="match status" value="1"/>
</dbReference>
<dbReference type="EMBL" id="AFXA01000011">
    <property type="protein sequence ID" value="EGV00211.1"/>
    <property type="molecule type" value="Genomic_DNA"/>
</dbReference>
<protein>
    <submittedName>
        <fullName evidence="5">Phosphocarrier protein hpr</fullName>
    </submittedName>
</protein>
<dbReference type="eggNOG" id="COG1925">
    <property type="taxonomic scope" value="Bacteria"/>
</dbReference>
<dbReference type="Proteomes" id="UP000004978">
    <property type="component" value="Unassembled WGS sequence"/>
</dbReference>
<reference evidence="5 6" key="1">
    <citation type="journal article" date="2013" name="Genome Announc.">
        <title>Genome Sequence of Mycoplasma columbinum Strain SF7.</title>
        <authorList>
            <person name="Guo Z."/>
            <person name="Xu X."/>
            <person name="Zheng Q."/>
            <person name="Li T."/>
            <person name="Kuang S."/>
            <person name="Zhang Z."/>
            <person name="Chen Y."/>
            <person name="Lu X."/>
            <person name="Zhou R."/>
            <person name="Bi D."/>
            <person name="Jin H."/>
        </authorList>
    </citation>
    <scope>NUCLEOTIDE SEQUENCE [LARGE SCALE GENOMIC DNA]</scope>
    <source>
        <strain evidence="5 6">SF7</strain>
    </source>
</reference>
<dbReference type="PRINTS" id="PR00107">
    <property type="entry name" value="PHOSPHOCPHPR"/>
</dbReference>
<dbReference type="GO" id="GO:0009401">
    <property type="term" value="P:phosphoenolpyruvate-dependent sugar phosphotransferase system"/>
    <property type="evidence" value="ECO:0007669"/>
    <property type="project" value="UniProtKB-KW"/>
</dbReference>
<dbReference type="Pfam" id="PF00381">
    <property type="entry name" value="PTS-HPr"/>
    <property type="match status" value="1"/>
</dbReference>
<evidence type="ECO:0000256" key="3">
    <source>
        <dbReference type="ARBA" id="ARBA00022683"/>
    </source>
</evidence>
<keyword evidence="3" id="KW-0598">Phosphotransferase system</keyword>
<proteinExistence type="predicted"/>
<dbReference type="GO" id="GO:0005737">
    <property type="term" value="C:cytoplasm"/>
    <property type="evidence" value="ECO:0007669"/>
    <property type="project" value="UniProtKB-SubCell"/>
</dbReference>
<name>F9UKK6_9BACT</name>
<keyword evidence="6" id="KW-1185">Reference proteome</keyword>
<evidence type="ECO:0000256" key="1">
    <source>
        <dbReference type="ARBA" id="ARBA00004496"/>
    </source>
</evidence>
<accession>F9UKK6</accession>
<feature type="domain" description="HPr" evidence="4">
    <location>
        <begin position="1"/>
        <end position="89"/>
    </location>
</feature>
<evidence type="ECO:0000259" key="4">
    <source>
        <dbReference type="PROSITE" id="PS51350"/>
    </source>
</evidence>
<dbReference type="InterPro" id="IPR050399">
    <property type="entry name" value="HPr"/>
</dbReference>